<reference evidence="2" key="1">
    <citation type="submission" date="2020-09" db="EMBL/GenBank/DDBJ databases">
        <authorList>
            <person name="Kikuchi T."/>
        </authorList>
    </citation>
    <scope>NUCLEOTIDE SEQUENCE</scope>
    <source>
        <strain evidence="2">SH1</strain>
    </source>
</reference>
<accession>A0A811JVT3</accession>
<sequence>MGAWAEIVLWQNGKVLHSFLADEASVDIGKQFLVSSAFQNTDPQICTITKLKSGCEVKNHSFQPIYIDTTANHRPGVPHSKHSPKDLAKSESAMLFWDTAFARALKDATTVEELQSKELQSMCYSKIEFKRSGENFGIGITFVEAWEKIRKAIAAKSFGLDNSEVNRTVSLSQSDAQRFKLPVFKPSSSPLRNRSSLALILDREEARPRKSSIVRDLVNNFTTQIENKENQLVHTSSTSSLTPKSESEALPPKGRPSLRKSNALFLNHKTPVLKQSLIELDEEVKLLELMVQKIQENGHHSHHTEKNGKIDDRYGRDLKYGRRSVTDQTPPNRTSRHAHYSHVASESSPEEVILRTERIEPKIRTFSTGGMAKLEV</sequence>
<gene>
    <name evidence="2" type="ORF">BOKJ2_LOCUS2060</name>
</gene>
<feature type="region of interest" description="Disordered" evidence="1">
    <location>
        <begin position="228"/>
        <end position="259"/>
    </location>
</feature>
<comment type="caution">
    <text evidence="2">The sequence shown here is derived from an EMBL/GenBank/DDBJ whole genome shotgun (WGS) entry which is preliminary data.</text>
</comment>
<feature type="region of interest" description="Disordered" evidence="1">
    <location>
        <begin position="322"/>
        <end position="351"/>
    </location>
</feature>
<feature type="compositionally biased region" description="Low complexity" evidence="1">
    <location>
        <begin position="235"/>
        <end position="244"/>
    </location>
</feature>
<dbReference type="OrthoDB" id="10410965at2759"/>
<name>A0A811JVT3_9BILA</name>
<dbReference type="EMBL" id="CAJFCW020000001">
    <property type="protein sequence ID" value="CAG9085390.1"/>
    <property type="molecule type" value="Genomic_DNA"/>
</dbReference>
<evidence type="ECO:0000313" key="2">
    <source>
        <dbReference type="EMBL" id="CAD5207376.1"/>
    </source>
</evidence>
<keyword evidence="3" id="KW-1185">Reference proteome</keyword>
<proteinExistence type="predicted"/>
<dbReference type="EMBL" id="CAJFDH010000001">
    <property type="protein sequence ID" value="CAD5207376.1"/>
    <property type="molecule type" value="Genomic_DNA"/>
</dbReference>
<evidence type="ECO:0000313" key="3">
    <source>
        <dbReference type="Proteomes" id="UP000614601"/>
    </source>
</evidence>
<dbReference type="Proteomes" id="UP000783686">
    <property type="component" value="Unassembled WGS sequence"/>
</dbReference>
<organism evidence="2 3">
    <name type="scientific">Bursaphelenchus okinawaensis</name>
    <dbReference type="NCBI Taxonomy" id="465554"/>
    <lineage>
        <taxon>Eukaryota</taxon>
        <taxon>Metazoa</taxon>
        <taxon>Ecdysozoa</taxon>
        <taxon>Nematoda</taxon>
        <taxon>Chromadorea</taxon>
        <taxon>Rhabditida</taxon>
        <taxon>Tylenchina</taxon>
        <taxon>Tylenchomorpha</taxon>
        <taxon>Aphelenchoidea</taxon>
        <taxon>Aphelenchoididae</taxon>
        <taxon>Bursaphelenchus</taxon>
    </lineage>
</organism>
<evidence type="ECO:0000256" key="1">
    <source>
        <dbReference type="SAM" id="MobiDB-lite"/>
    </source>
</evidence>
<protein>
    <submittedName>
        <fullName evidence="2">Uncharacterized protein</fullName>
    </submittedName>
</protein>
<dbReference type="Proteomes" id="UP000614601">
    <property type="component" value="Unassembled WGS sequence"/>
</dbReference>
<dbReference type="AlphaFoldDB" id="A0A811JVT3"/>